<accession>A0A229W130</accession>
<dbReference type="Proteomes" id="UP000215433">
    <property type="component" value="Unassembled WGS sequence"/>
</dbReference>
<protein>
    <submittedName>
        <fullName evidence="1">Uncharacterized protein</fullName>
    </submittedName>
</protein>
<name>A0A229W130_9BIFI</name>
<proteinExistence type="predicted"/>
<comment type="caution">
    <text evidence="1">The sequence shown here is derived from an EMBL/GenBank/DDBJ whole genome shotgun (WGS) entry which is preliminary data.</text>
</comment>
<sequence>MTTLDQYTVSNTFGAIGRTGDTLSNVASGLDLSNGCPCPTVLRESQNLIISLCASQSNAIKGMEDVLSQAKALVWDGTAGEAFHTDVDGAIVIAQAAGNGATTTARFIESPEALL</sequence>
<keyword evidence="2" id="KW-1185">Reference proteome</keyword>
<reference evidence="1 2" key="1">
    <citation type="submission" date="2017-05" db="EMBL/GenBank/DDBJ databases">
        <title>Bifidobacterium vansinderenii sp. nov.</title>
        <authorList>
            <person name="Lugli G.A."/>
            <person name="Duranti S."/>
            <person name="Mangifesta M."/>
        </authorList>
    </citation>
    <scope>NUCLEOTIDE SEQUENCE [LARGE SCALE GENOMIC DNA]</scope>
    <source>
        <strain evidence="1 2">Tam10B</strain>
    </source>
</reference>
<evidence type="ECO:0000313" key="2">
    <source>
        <dbReference type="Proteomes" id="UP000215433"/>
    </source>
</evidence>
<organism evidence="1 2">
    <name type="scientific">Bifidobacterium vansinderenii</name>
    <dbReference type="NCBI Taxonomy" id="1984871"/>
    <lineage>
        <taxon>Bacteria</taxon>
        <taxon>Bacillati</taxon>
        <taxon>Actinomycetota</taxon>
        <taxon>Actinomycetes</taxon>
        <taxon>Bifidobacteriales</taxon>
        <taxon>Bifidobacteriaceae</taxon>
        <taxon>Bifidobacterium</taxon>
    </lineage>
</organism>
<dbReference type="OrthoDB" id="4952911at2"/>
<dbReference type="RefSeq" id="WP_158214083.1">
    <property type="nucleotide sequence ID" value="NZ_NEWD01000003.1"/>
</dbReference>
<dbReference type="EMBL" id="NEWD01000003">
    <property type="protein sequence ID" value="OXN01568.1"/>
    <property type="molecule type" value="Genomic_DNA"/>
</dbReference>
<gene>
    <name evidence="1" type="ORF">Tam10B_0203</name>
</gene>
<dbReference type="AlphaFoldDB" id="A0A229W130"/>
<evidence type="ECO:0000313" key="1">
    <source>
        <dbReference type="EMBL" id="OXN01568.1"/>
    </source>
</evidence>